<protein>
    <recommendedName>
        <fullName evidence="3">Aminoglycoside phosphotransferase domain-containing protein</fullName>
    </recommendedName>
</protein>
<evidence type="ECO:0000313" key="1">
    <source>
        <dbReference type="EMBL" id="KAG1814399.1"/>
    </source>
</evidence>
<evidence type="ECO:0008006" key="3">
    <source>
        <dbReference type="Google" id="ProtNLM"/>
    </source>
</evidence>
<evidence type="ECO:0000313" key="2">
    <source>
        <dbReference type="Proteomes" id="UP000807769"/>
    </source>
</evidence>
<dbReference type="EMBL" id="JABBWG010000021">
    <property type="protein sequence ID" value="KAG1814399.1"/>
    <property type="molecule type" value="Genomic_DNA"/>
</dbReference>
<name>A0A9P7JCG0_9AGAM</name>
<dbReference type="OrthoDB" id="4177236at2759"/>
<reference evidence="1" key="1">
    <citation type="journal article" date="2020" name="New Phytol.">
        <title>Comparative genomics reveals dynamic genome evolution in host specialist ectomycorrhizal fungi.</title>
        <authorList>
            <person name="Lofgren L.A."/>
            <person name="Nguyen N.H."/>
            <person name="Vilgalys R."/>
            <person name="Ruytinx J."/>
            <person name="Liao H.L."/>
            <person name="Branco S."/>
            <person name="Kuo A."/>
            <person name="LaButti K."/>
            <person name="Lipzen A."/>
            <person name="Andreopoulos W."/>
            <person name="Pangilinan J."/>
            <person name="Riley R."/>
            <person name="Hundley H."/>
            <person name="Na H."/>
            <person name="Barry K."/>
            <person name="Grigoriev I.V."/>
            <person name="Stajich J.E."/>
            <person name="Kennedy P.G."/>
        </authorList>
    </citation>
    <scope>NUCLEOTIDE SEQUENCE</scope>
    <source>
        <strain evidence="1">MN1</strain>
    </source>
</reference>
<dbReference type="InterPro" id="IPR011009">
    <property type="entry name" value="Kinase-like_dom_sf"/>
</dbReference>
<dbReference type="GeneID" id="64627042"/>
<gene>
    <name evidence="1" type="ORF">BJ212DRAFT_1300688</name>
</gene>
<sequence>MVYKVTPDTIVKVYVSADEVITEALNLSMIKTMATIPVPEVREVIIDTETAVDYLVMEYLNGRTLDGCCNGITLFSKLRIAWTLHSYAAQLHLPRGTVPGTLNGTLCTRPLFTDYGAGPFVSYDDLTAWFNHKLDVSQWMKKAPLDAPWFNSLWLVVLTPGLVSQEHFVGARRQIACAELA</sequence>
<dbReference type="Proteomes" id="UP000807769">
    <property type="component" value="Unassembled WGS sequence"/>
</dbReference>
<dbReference type="RefSeq" id="XP_041191860.1">
    <property type="nucleotide sequence ID" value="XM_041333025.1"/>
</dbReference>
<organism evidence="1 2">
    <name type="scientific">Suillus subaureus</name>
    <dbReference type="NCBI Taxonomy" id="48587"/>
    <lineage>
        <taxon>Eukaryota</taxon>
        <taxon>Fungi</taxon>
        <taxon>Dikarya</taxon>
        <taxon>Basidiomycota</taxon>
        <taxon>Agaricomycotina</taxon>
        <taxon>Agaricomycetes</taxon>
        <taxon>Agaricomycetidae</taxon>
        <taxon>Boletales</taxon>
        <taxon>Suillineae</taxon>
        <taxon>Suillaceae</taxon>
        <taxon>Suillus</taxon>
    </lineage>
</organism>
<dbReference type="SUPFAM" id="SSF56112">
    <property type="entry name" value="Protein kinase-like (PK-like)"/>
    <property type="match status" value="1"/>
</dbReference>
<dbReference type="AlphaFoldDB" id="A0A9P7JCG0"/>
<proteinExistence type="predicted"/>
<comment type="caution">
    <text evidence="1">The sequence shown here is derived from an EMBL/GenBank/DDBJ whole genome shotgun (WGS) entry which is preliminary data.</text>
</comment>
<accession>A0A9P7JCG0</accession>
<keyword evidence="2" id="KW-1185">Reference proteome</keyword>